<name>A0A212RT88_9PROT</name>
<evidence type="ECO:0000313" key="2">
    <source>
        <dbReference type="EMBL" id="SNB75818.1"/>
    </source>
</evidence>
<dbReference type="Proteomes" id="UP000197065">
    <property type="component" value="Unassembled WGS sequence"/>
</dbReference>
<evidence type="ECO:0000313" key="3">
    <source>
        <dbReference type="Proteomes" id="UP000197065"/>
    </source>
</evidence>
<keyword evidence="3" id="KW-1185">Reference proteome</keyword>
<keyword evidence="1" id="KW-0812">Transmembrane</keyword>
<evidence type="ECO:0000256" key="1">
    <source>
        <dbReference type="SAM" id="Phobius"/>
    </source>
</evidence>
<accession>A0A212RT88</accession>
<keyword evidence="1" id="KW-1133">Transmembrane helix</keyword>
<dbReference type="EMBL" id="FYEH01000014">
    <property type="protein sequence ID" value="SNB75818.1"/>
    <property type="molecule type" value="Genomic_DNA"/>
</dbReference>
<protein>
    <submittedName>
        <fullName evidence="2">Uncharacterized protein</fullName>
    </submittedName>
</protein>
<reference evidence="2 3" key="1">
    <citation type="submission" date="2017-06" db="EMBL/GenBank/DDBJ databases">
        <authorList>
            <person name="Kim H.J."/>
            <person name="Triplett B.A."/>
        </authorList>
    </citation>
    <scope>NUCLEOTIDE SEQUENCE [LARGE SCALE GENOMIC DNA]</scope>
    <source>
        <strain evidence="2 3">B29T1</strain>
    </source>
</reference>
<dbReference type="RefSeq" id="WP_088562529.1">
    <property type="nucleotide sequence ID" value="NZ_FYEH01000014.1"/>
</dbReference>
<sequence>MPILIVLVLALLIAQVGFWKALAAVLGGILMLLLLLLLAMALLVLIVLTALRRRRRLTYVNPDRLPPDPRI</sequence>
<feature type="transmembrane region" description="Helical" evidence="1">
    <location>
        <begin position="33"/>
        <end position="51"/>
    </location>
</feature>
<proteinExistence type="predicted"/>
<gene>
    <name evidence="2" type="ORF">SAMN07250955_11416</name>
</gene>
<dbReference type="AlphaFoldDB" id="A0A212RT88"/>
<keyword evidence="1" id="KW-0472">Membrane</keyword>
<organism evidence="2 3">
    <name type="scientific">Arboricoccus pini</name>
    <dbReference type="NCBI Taxonomy" id="1963835"/>
    <lineage>
        <taxon>Bacteria</taxon>
        <taxon>Pseudomonadati</taxon>
        <taxon>Pseudomonadota</taxon>
        <taxon>Alphaproteobacteria</taxon>
        <taxon>Geminicoccales</taxon>
        <taxon>Geminicoccaceae</taxon>
        <taxon>Arboricoccus</taxon>
    </lineage>
</organism>